<dbReference type="Proteomes" id="UP001372338">
    <property type="component" value="Unassembled WGS sequence"/>
</dbReference>
<organism evidence="1 2">
    <name type="scientific">Crotalaria pallida</name>
    <name type="common">Smooth rattlebox</name>
    <name type="synonym">Crotalaria striata</name>
    <dbReference type="NCBI Taxonomy" id="3830"/>
    <lineage>
        <taxon>Eukaryota</taxon>
        <taxon>Viridiplantae</taxon>
        <taxon>Streptophyta</taxon>
        <taxon>Embryophyta</taxon>
        <taxon>Tracheophyta</taxon>
        <taxon>Spermatophyta</taxon>
        <taxon>Magnoliopsida</taxon>
        <taxon>eudicotyledons</taxon>
        <taxon>Gunneridae</taxon>
        <taxon>Pentapetalae</taxon>
        <taxon>rosids</taxon>
        <taxon>fabids</taxon>
        <taxon>Fabales</taxon>
        <taxon>Fabaceae</taxon>
        <taxon>Papilionoideae</taxon>
        <taxon>50 kb inversion clade</taxon>
        <taxon>genistoids sensu lato</taxon>
        <taxon>core genistoids</taxon>
        <taxon>Crotalarieae</taxon>
        <taxon>Crotalaria</taxon>
    </lineage>
</organism>
<reference evidence="1 2" key="1">
    <citation type="submission" date="2024-01" db="EMBL/GenBank/DDBJ databases">
        <title>The genomes of 5 underutilized Papilionoideae crops provide insights into root nodulation and disease resistanc.</title>
        <authorList>
            <person name="Yuan L."/>
        </authorList>
    </citation>
    <scope>NUCLEOTIDE SEQUENCE [LARGE SCALE GENOMIC DNA]</scope>
    <source>
        <strain evidence="1">ZHUSHIDOU_FW_LH</strain>
        <tissue evidence="1">Leaf</tissue>
    </source>
</reference>
<proteinExistence type="predicted"/>
<dbReference type="AlphaFoldDB" id="A0AAN9F6S1"/>
<sequence length="74" mass="7885">MSRMDGCREGAVVAAVGGGWGSCCCYGWRWTELILLRLAVDRGAVAAVGDGRLKKGAADRRLEKLFLMVGALVD</sequence>
<accession>A0AAN9F6S1</accession>
<evidence type="ECO:0000313" key="2">
    <source>
        <dbReference type="Proteomes" id="UP001372338"/>
    </source>
</evidence>
<evidence type="ECO:0000313" key="1">
    <source>
        <dbReference type="EMBL" id="KAK7268380.1"/>
    </source>
</evidence>
<gene>
    <name evidence="1" type="ORF">RIF29_21078</name>
</gene>
<dbReference type="EMBL" id="JAYWIO010000004">
    <property type="protein sequence ID" value="KAK7268380.1"/>
    <property type="molecule type" value="Genomic_DNA"/>
</dbReference>
<name>A0AAN9F6S1_CROPI</name>
<comment type="caution">
    <text evidence="1">The sequence shown here is derived from an EMBL/GenBank/DDBJ whole genome shotgun (WGS) entry which is preliminary data.</text>
</comment>
<keyword evidence="2" id="KW-1185">Reference proteome</keyword>
<dbReference type="PROSITE" id="PS51257">
    <property type="entry name" value="PROKAR_LIPOPROTEIN"/>
    <property type="match status" value="1"/>
</dbReference>
<protein>
    <submittedName>
        <fullName evidence="1">Uncharacterized protein</fullName>
    </submittedName>
</protein>